<evidence type="ECO:0000313" key="14">
    <source>
        <dbReference type="Proteomes" id="UP000017246"/>
    </source>
</evidence>
<evidence type="ECO:0000256" key="9">
    <source>
        <dbReference type="ARBA" id="ARBA00023180"/>
    </source>
</evidence>
<evidence type="ECO:0000256" key="4">
    <source>
        <dbReference type="ARBA" id="ARBA00022679"/>
    </source>
</evidence>
<dbReference type="FunFam" id="3.40.50.11660:FF:000002">
    <property type="entry name" value="Alpha-(1,3)-fucosyltransferase"/>
    <property type="match status" value="1"/>
</dbReference>
<keyword evidence="4 11" id="KW-0808">Transferase</keyword>
<evidence type="ECO:0000256" key="1">
    <source>
        <dbReference type="ARBA" id="ARBA00004922"/>
    </source>
</evidence>
<feature type="domain" description="Fucosyltransferase C-terminal" evidence="12">
    <location>
        <begin position="215"/>
        <end position="372"/>
    </location>
</feature>
<reference evidence="13" key="2">
    <citation type="submission" date="2015-11" db="EMBL/GenBank/DDBJ databases">
        <authorList>
            <person name="Zhang Y."/>
            <person name="Guo Z."/>
        </authorList>
    </citation>
    <scope>NUCLEOTIDE SEQUENCE</scope>
</reference>
<dbReference type="GO" id="GO:0032580">
    <property type="term" value="C:Golgi cisterna membrane"/>
    <property type="evidence" value="ECO:0007669"/>
    <property type="project" value="UniProtKB-SubCell"/>
</dbReference>
<evidence type="ECO:0000256" key="8">
    <source>
        <dbReference type="ARBA" id="ARBA00023136"/>
    </source>
</evidence>
<accession>A0A068YJA6</accession>
<reference evidence="13" key="1">
    <citation type="journal article" date="2013" name="Nature">
        <title>The genomes of four tapeworm species reveal adaptations to parasitism.</title>
        <authorList>
            <person name="Tsai I.J."/>
            <person name="Zarowiecki M."/>
            <person name="Holroyd N."/>
            <person name="Garciarrubio A."/>
            <person name="Sanchez-Flores A."/>
            <person name="Brooks K.L."/>
            <person name="Tracey A."/>
            <person name="Bobes R.J."/>
            <person name="Fragoso G."/>
            <person name="Sciutto E."/>
            <person name="Aslett M."/>
            <person name="Beasley H."/>
            <person name="Bennett H.M."/>
            <person name="Cai J."/>
            <person name="Camicia F."/>
            <person name="Clark R."/>
            <person name="Cucher M."/>
            <person name="De Silva N."/>
            <person name="Day T.A."/>
            <person name="Deplazes P."/>
            <person name="Estrada K."/>
            <person name="Fernandez C."/>
            <person name="Holland P.W."/>
            <person name="Hou J."/>
            <person name="Hu S."/>
            <person name="Huckvale T."/>
            <person name="Hung S.S."/>
            <person name="Kamenetzky L."/>
            <person name="Keane J.A."/>
            <person name="Kiss F."/>
            <person name="Koziol U."/>
            <person name="Lambert O."/>
            <person name="Liu K."/>
            <person name="Luo X."/>
            <person name="Luo Y."/>
            <person name="Macchiaroli N."/>
            <person name="Nichol S."/>
            <person name="Paps J."/>
            <person name="Parkinson J."/>
            <person name="Pouchkina-Stantcheva N."/>
            <person name="Riddiford N."/>
            <person name="Rosenzvit M."/>
            <person name="Salinas G."/>
            <person name="Wasmuth J.D."/>
            <person name="Zamanian M."/>
            <person name="Zheng Y."/>
            <person name="Cai X."/>
            <person name="Soberon X."/>
            <person name="Olson P.D."/>
            <person name="Laclette J.P."/>
            <person name="Brehm K."/>
            <person name="Berriman M."/>
            <person name="Garciarrubio A."/>
            <person name="Bobes R.J."/>
            <person name="Fragoso G."/>
            <person name="Sanchez-Flores A."/>
            <person name="Estrada K."/>
            <person name="Cevallos M.A."/>
            <person name="Morett E."/>
            <person name="Gonzalez V."/>
            <person name="Portillo T."/>
            <person name="Ochoa-Leyva A."/>
            <person name="Jose M.V."/>
            <person name="Sciutto E."/>
            <person name="Landa A."/>
            <person name="Jimenez L."/>
            <person name="Valdes V."/>
            <person name="Carrero J.C."/>
            <person name="Larralde C."/>
            <person name="Morales-Montor J."/>
            <person name="Limon-Lason J."/>
            <person name="Soberon X."/>
            <person name="Laclette J.P."/>
        </authorList>
    </citation>
    <scope>NUCLEOTIDE SEQUENCE [LARGE SCALE GENOMIC DNA]</scope>
</reference>
<dbReference type="STRING" id="6211.A0A068YJA6"/>
<keyword evidence="9" id="KW-0325">Glycoprotein</keyword>
<dbReference type="InterPro" id="IPR055270">
    <property type="entry name" value="Glyco_tran_10_C"/>
</dbReference>
<dbReference type="eggNOG" id="KOG2619">
    <property type="taxonomic scope" value="Eukaryota"/>
</dbReference>
<evidence type="ECO:0000256" key="11">
    <source>
        <dbReference type="RuleBase" id="RU003832"/>
    </source>
</evidence>
<keyword evidence="8 11" id="KW-0472">Membrane</keyword>
<dbReference type="UniPathway" id="UPA00378"/>
<protein>
    <recommendedName>
        <fullName evidence="11">Fucosyltransferase</fullName>
        <ecNumber evidence="11">2.4.1.-</ecNumber>
    </recommendedName>
</protein>
<comment type="similarity">
    <text evidence="2 11">Belongs to the glycosyltransferase 10 family.</text>
</comment>
<dbReference type="Gene3D" id="3.40.50.11660">
    <property type="entry name" value="Glycosyl transferase family 10, C-terminal domain"/>
    <property type="match status" value="1"/>
</dbReference>
<evidence type="ECO:0000256" key="10">
    <source>
        <dbReference type="ARBA" id="ARBA00060399"/>
    </source>
</evidence>
<dbReference type="OrthoDB" id="427096at2759"/>
<feature type="transmembrane region" description="Helical" evidence="11">
    <location>
        <begin position="7"/>
        <end position="28"/>
    </location>
</feature>
<dbReference type="Proteomes" id="UP000017246">
    <property type="component" value="Unassembled WGS sequence"/>
</dbReference>
<organism evidence="13 14">
    <name type="scientific">Echinococcus multilocularis</name>
    <name type="common">Fox tapeworm</name>
    <dbReference type="NCBI Taxonomy" id="6211"/>
    <lineage>
        <taxon>Eukaryota</taxon>
        <taxon>Metazoa</taxon>
        <taxon>Spiralia</taxon>
        <taxon>Lophotrochozoa</taxon>
        <taxon>Platyhelminthes</taxon>
        <taxon>Cestoda</taxon>
        <taxon>Eucestoda</taxon>
        <taxon>Cyclophyllidea</taxon>
        <taxon>Taeniidae</taxon>
        <taxon>Echinococcus</taxon>
    </lineage>
</organism>
<dbReference type="PANTHER" id="PTHR11929:SF194">
    <property type="entry name" value="ALPHA-(1,3)-FUCOSYLTRANSFERASE 10"/>
    <property type="match status" value="1"/>
</dbReference>
<keyword evidence="5 11" id="KW-0812">Transmembrane</keyword>
<dbReference type="Pfam" id="PF00852">
    <property type="entry name" value="Glyco_transf_10"/>
    <property type="match status" value="1"/>
</dbReference>
<evidence type="ECO:0000259" key="12">
    <source>
        <dbReference type="Pfam" id="PF00852"/>
    </source>
</evidence>
<dbReference type="InterPro" id="IPR038577">
    <property type="entry name" value="GT10-like_C_sf"/>
</dbReference>
<dbReference type="OMA" id="KTHAIED"/>
<keyword evidence="7 11" id="KW-1133">Transmembrane helix</keyword>
<comment type="subcellular location">
    <subcellularLocation>
        <location evidence="10">Endomembrane system</location>
        <topology evidence="10">Single-pass type II membrane protein</topology>
    </subcellularLocation>
    <subcellularLocation>
        <location evidence="11">Golgi apparatus</location>
        <location evidence="11">Golgi stack membrane</location>
        <topology evidence="11">Single-pass type II membrane protein</topology>
    </subcellularLocation>
</comment>
<sequence>MNKSRSSLFFTCWAIANLFILVVLRFSIKYPWFISSDFSHGNKNFSNVSRDQYPYHHVIEQLEWISAFAQNESDLSIVQPPKIYYDRRLLYHVTESYGCRYKCNFTDHLQDFRVGDIAVFSASFRNEDAERLKRNGALIAFESVESPVHMRQLTKIQGGQVDMFITYMPWSQVPYMYPMFLRKTNRGMRFTNSEVSAILAKNSTHLLPSHHRNGKKLIAWLASNGSPRNKRERFVHLISRIIPVDVYGGRGKRTPPGRDALQWISENYKFYLAFENSNCKYYITEKVAGNAYRNGMVPIVLGAYKEEYESVLPPHSFINMDDFDSISKLAGYLQYLDRNDTAYAEYFAWKEYGEIYIEKRLDCRLCGFMHRLNAGLVKLTKAYASSDSCRLLYDVDLSIHHNPNSPFNAA</sequence>
<dbReference type="EMBL" id="LN902842">
    <property type="protein sequence ID" value="CDS42276.1"/>
    <property type="molecule type" value="Genomic_DNA"/>
</dbReference>
<keyword evidence="3 11" id="KW-0328">Glycosyltransferase</keyword>
<evidence type="ECO:0000256" key="3">
    <source>
        <dbReference type="ARBA" id="ARBA00022676"/>
    </source>
</evidence>
<evidence type="ECO:0000313" key="13">
    <source>
        <dbReference type="EMBL" id="CDS42276.1"/>
    </source>
</evidence>
<keyword evidence="11" id="KW-0333">Golgi apparatus</keyword>
<name>A0A068YJA6_ECHMU</name>
<dbReference type="AlphaFoldDB" id="A0A068YJA6"/>
<gene>
    <name evidence="13" type="ORF">EmuJ_000997900</name>
</gene>
<dbReference type="SUPFAM" id="SSF53756">
    <property type="entry name" value="UDP-Glycosyltransferase/glycogen phosphorylase"/>
    <property type="match status" value="1"/>
</dbReference>
<evidence type="ECO:0000256" key="5">
    <source>
        <dbReference type="ARBA" id="ARBA00022692"/>
    </source>
</evidence>
<proteinExistence type="inferred from homology"/>
<dbReference type="GO" id="GO:0008417">
    <property type="term" value="F:fucosyltransferase activity"/>
    <property type="evidence" value="ECO:0007669"/>
    <property type="project" value="InterPro"/>
</dbReference>
<dbReference type="PANTHER" id="PTHR11929">
    <property type="entry name" value="ALPHA- 1,3 -FUCOSYLTRANSFERASE"/>
    <property type="match status" value="1"/>
</dbReference>
<evidence type="ECO:0000256" key="7">
    <source>
        <dbReference type="ARBA" id="ARBA00022989"/>
    </source>
</evidence>
<evidence type="ECO:0000256" key="6">
    <source>
        <dbReference type="ARBA" id="ARBA00022968"/>
    </source>
</evidence>
<dbReference type="EC" id="2.4.1.-" evidence="11"/>
<evidence type="ECO:0000256" key="2">
    <source>
        <dbReference type="ARBA" id="ARBA00008919"/>
    </source>
</evidence>
<comment type="pathway">
    <text evidence="1">Protein modification; protein glycosylation.</text>
</comment>
<keyword evidence="14" id="KW-1185">Reference proteome</keyword>
<keyword evidence="6" id="KW-0735">Signal-anchor</keyword>
<dbReference type="InterPro" id="IPR001503">
    <property type="entry name" value="Glyco_trans_10"/>
</dbReference>